<dbReference type="SMART" id="SM00062">
    <property type="entry name" value="PBPb"/>
    <property type="match status" value="1"/>
</dbReference>
<keyword evidence="1 2" id="KW-0732">Signal</keyword>
<feature type="signal peptide" evidence="2">
    <location>
        <begin position="1"/>
        <end position="26"/>
    </location>
</feature>
<organism evidence="4">
    <name type="scientific">Polaromonas hydrogenivorans</name>
    <dbReference type="NCBI Taxonomy" id="335476"/>
    <lineage>
        <taxon>Bacteria</taxon>
        <taxon>Pseudomonadati</taxon>
        <taxon>Pseudomonadota</taxon>
        <taxon>Betaproteobacteria</taxon>
        <taxon>Burkholderiales</taxon>
        <taxon>Comamonadaceae</taxon>
        <taxon>Polaromonas</taxon>
    </lineage>
</organism>
<feature type="chain" id="PRO_5043963956" evidence="2">
    <location>
        <begin position="27"/>
        <end position="264"/>
    </location>
</feature>
<dbReference type="AlphaFoldDB" id="A0AAU7LRC4"/>
<evidence type="ECO:0000256" key="1">
    <source>
        <dbReference type="ARBA" id="ARBA00022729"/>
    </source>
</evidence>
<evidence type="ECO:0000313" key="4">
    <source>
        <dbReference type="EMBL" id="XBP70194.1"/>
    </source>
</evidence>
<feature type="domain" description="Solute-binding protein family 3/N-terminal" evidence="3">
    <location>
        <begin position="38"/>
        <end position="258"/>
    </location>
</feature>
<dbReference type="PANTHER" id="PTHR35936:SF37">
    <property type="entry name" value="AMINO ACID ABC TRANSPORTER SUBSTRATE-BINDING PROTEIN"/>
    <property type="match status" value="1"/>
</dbReference>
<evidence type="ECO:0000256" key="2">
    <source>
        <dbReference type="SAM" id="SignalP"/>
    </source>
</evidence>
<dbReference type="SUPFAM" id="SSF53850">
    <property type="entry name" value="Periplasmic binding protein-like II"/>
    <property type="match status" value="1"/>
</dbReference>
<accession>A0AAU7LRC4</accession>
<dbReference type="PANTHER" id="PTHR35936">
    <property type="entry name" value="MEMBRANE-BOUND LYTIC MUREIN TRANSGLYCOSYLASE F"/>
    <property type="match status" value="1"/>
</dbReference>
<protein>
    <submittedName>
        <fullName evidence="4">Transporter substrate-binding domain-containing protein</fullName>
    </submittedName>
</protein>
<dbReference type="EMBL" id="CP157675">
    <property type="protein sequence ID" value="XBP70194.1"/>
    <property type="molecule type" value="Genomic_DNA"/>
</dbReference>
<dbReference type="Gene3D" id="3.40.190.10">
    <property type="entry name" value="Periplasmic binding protein-like II"/>
    <property type="match status" value="2"/>
</dbReference>
<sequence length="264" mass="28320">MKFKFATALTGLLAGLALLTSVPAQADDSLTAIMARKSISLGIATDFPPYGFMSPDFKPQGLDVAVAQLIADKLGVKAEMTPVSTPNRIPYLQTKKIDLIVSALGKNPERAKVIDFSVAYAPFYQAVFGPKALSIKSFQDLAGKSIAVTRGTIQDDVLQQVAPPTLKIQRFEDDNSTVAAFVSQQTQLLATGAAVAGVAIQKNPQIQAEYKLLLKDSPNFIGARKGETALLDKVNEILRQAKADGTLNTYAQRWLGRGLGELPE</sequence>
<proteinExistence type="predicted"/>
<dbReference type="InterPro" id="IPR001638">
    <property type="entry name" value="Solute-binding_3/MltF_N"/>
</dbReference>
<gene>
    <name evidence="4" type="ORF">ABLV49_20400</name>
</gene>
<dbReference type="Pfam" id="PF00497">
    <property type="entry name" value="SBP_bac_3"/>
    <property type="match status" value="1"/>
</dbReference>
<reference evidence="4" key="1">
    <citation type="submission" date="2024-05" db="EMBL/GenBank/DDBJ databases">
        <authorList>
            <person name="Bunk B."/>
            <person name="Swiderski J."/>
            <person name="Sproer C."/>
            <person name="Thiel V."/>
        </authorList>
    </citation>
    <scope>NUCLEOTIDE SEQUENCE</scope>
    <source>
        <strain evidence="4">DSM 17735</strain>
    </source>
</reference>
<dbReference type="RefSeq" id="WP_349279370.1">
    <property type="nucleotide sequence ID" value="NZ_CBCSCU010000005.1"/>
</dbReference>
<name>A0AAU7LRC4_9BURK</name>
<evidence type="ECO:0000259" key="3">
    <source>
        <dbReference type="SMART" id="SM00062"/>
    </source>
</evidence>